<dbReference type="PANTHER" id="PTHR31354:SF2">
    <property type="entry name" value="OS01G0793500 PROTEIN"/>
    <property type="match status" value="1"/>
</dbReference>
<dbReference type="PANTHER" id="PTHR31354">
    <property type="entry name" value="OS01G0793500 PROTEIN"/>
    <property type="match status" value="1"/>
</dbReference>
<dbReference type="AlphaFoldDB" id="A0A392M4Y1"/>
<comment type="caution">
    <text evidence="1">The sequence shown here is derived from an EMBL/GenBank/DDBJ whole genome shotgun (WGS) entry which is preliminary data.</text>
</comment>
<evidence type="ECO:0000313" key="2">
    <source>
        <dbReference type="Proteomes" id="UP000265520"/>
    </source>
</evidence>
<keyword evidence="2" id="KW-1185">Reference proteome</keyword>
<organism evidence="1 2">
    <name type="scientific">Trifolium medium</name>
    <dbReference type="NCBI Taxonomy" id="97028"/>
    <lineage>
        <taxon>Eukaryota</taxon>
        <taxon>Viridiplantae</taxon>
        <taxon>Streptophyta</taxon>
        <taxon>Embryophyta</taxon>
        <taxon>Tracheophyta</taxon>
        <taxon>Spermatophyta</taxon>
        <taxon>Magnoliopsida</taxon>
        <taxon>eudicotyledons</taxon>
        <taxon>Gunneridae</taxon>
        <taxon>Pentapetalae</taxon>
        <taxon>rosids</taxon>
        <taxon>fabids</taxon>
        <taxon>Fabales</taxon>
        <taxon>Fabaceae</taxon>
        <taxon>Papilionoideae</taxon>
        <taxon>50 kb inversion clade</taxon>
        <taxon>NPAAA clade</taxon>
        <taxon>Hologalegina</taxon>
        <taxon>IRL clade</taxon>
        <taxon>Trifolieae</taxon>
        <taxon>Trifolium</taxon>
    </lineage>
</organism>
<protein>
    <submittedName>
        <fullName evidence="1">Uncharacterized protein</fullName>
    </submittedName>
</protein>
<proteinExistence type="predicted"/>
<evidence type="ECO:0000313" key="1">
    <source>
        <dbReference type="EMBL" id="MCH82371.1"/>
    </source>
</evidence>
<dbReference type="Proteomes" id="UP000265520">
    <property type="component" value="Unassembled WGS sequence"/>
</dbReference>
<dbReference type="EMBL" id="LXQA010003591">
    <property type="protein sequence ID" value="MCH82371.1"/>
    <property type="molecule type" value="Genomic_DNA"/>
</dbReference>
<feature type="non-terminal residue" evidence="1">
    <location>
        <position position="1"/>
    </location>
</feature>
<reference evidence="1 2" key="1">
    <citation type="journal article" date="2018" name="Front. Plant Sci.">
        <title>Red Clover (Trifolium pratense) and Zigzag Clover (T. medium) - A Picture of Genomic Similarities and Differences.</title>
        <authorList>
            <person name="Dluhosova J."/>
            <person name="Istvanek J."/>
            <person name="Nedelnik J."/>
            <person name="Repkova J."/>
        </authorList>
    </citation>
    <scope>NUCLEOTIDE SEQUENCE [LARGE SCALE GENOMIC DNA]</scope>
    <source>
        <strain evidence="2">cv. 10/8</strain>
        <tissue evidence="1">Leaf</tissue>
    </source>
</reference>
<name>A0A392M4Y1_9FABA</name>
<sequence length="121" mass="14189">GVERCESSFDELLTIPEQDNWTYTEGKSTCVDEHPSDRVCGEFVRETGFYIKDAYILDLFENNSIRLPRRCNDGDMAKLPYCQITGEYRMELPGYNTMQPYPHMNERCPPLHTKYSRTKSF</sequence>
<accession>A0A392M4Y1</accession>
<gene>
    <name evidence="1" type="ORF">A2U01_0003174</name>
</gene>